<evidence type="ECO:0000256" key="2">
    <source>
        <dbReference type="SAM" id="Phobius"/>
    </source>
</evidence>
<dbReference type="Proteomes" id="UP000309992">
    <property type="component" value="Unassembled WGS sequence"/>
</dbReference>
<accession>A0ABY2S2M8</accession>
<keyword evidence="2" id="KW-0812">Transmembrane</keyword>
<reference evidence="3 4" key="1">
    <citation type="journal article" date="2015" name="Antonie Van Leeuwenhoek">
        <title>Prauserella endophytica sp. nov., an endophytic actinobacterium isolated from Tamarix taklamakanensis.</title>
        <authorList>
            <person name="Liu J.M."/>
            <person name="Habden X."/>
            <person name="Guo L."/>
            <person name="Tuo L."/>
            <person name="Jiang Z.K."/>
            <person name="Liu S.W."/>
            <person name="Liu X.F."/>
            <person name="Chen L."/>
            <person name="Li R.F."/>
            <person name="Zhang Y.Q."/>
            <person name="Sun C.H."/>
        </authorList>
    </citation>
    <scope>NUCLEOTIDE SEQUENCE [LARGE SCALE GENOMIC DNA]</scope>
    <source>
        <strain evidence="3 4">CGMCC 4.7182</strain>
    </source>
</reference>
<dbReference type="EMBL" id="SWMS01000010">
    <property type="protein sequence ID" value="TKG69706.1"/>
    <property type="molecule type" value="Genomic_DNA"/>
</dbReference>
<keyword evidence="2" id="KW-0472">Membrane</keyword>
<dbReference type="RefSeq" id="WP_137095802.1">
    <property type="nucleotide sequence ID" value="NZ_SWMS01000010.1"/>
</dbReference>
<feature type="transmembrane region" description="Helical" evidence="2">
    <location>
        <begin position="63"/>
        <end position="82"/>
    </location>
</feature>
<evidence type="ECO:0000256" key="1">
    <source>
        <dbReference type="SAM" id="MobiDB-lite"/>
    </source>
</evidence>
<keyword evidence="4" id="KW-1185">Reference proteome</keyword>
<evidence type="ECO:0000313" key="3">
    <source>
        <dbReference type="EMBL" id="TKG69706.1"/>
    </source>
</evidence>
<sequence length="136" mass="14080">MDLPRRDRAALALLLGHAALLAGPILWTAFHPLATVSATAWAGLVLGVVLVAAVVLRRQRDFWVALVALDAMWLLAHAISAVSQLPGVPLLAAFTATGLARPLILLSAPVRRLVPPAATSERGQPAASSTTPSSSA</sequence>
<proteinExistence type="predicted"/>
<feature type="region of interest" description="Disordered" evidence="1">
    <location>
        <begin position="116"/>
        <end position="136"/>
    </location>
</feature>
<evidence type="ECO:0000313" key="4">
    <source>
        <dbReference type="Proteomes" id="UP000309992"/>
    </source>
</evidence>
<keyword evidence="2" id="KW-1133">Transmembrane helix</keyword>
<protein>
    <submittedName>
        <fullName evidence="3">Uncharacterized protein</fullName>
    </submittedName>
</protein>
<comment type="caution">
    <text evidence="3">The sequence shown here is derived from an EMBL/GenBank/DDBJ whole genome shotgun (WGS) entry which is preliminary data.</text>
</comment>
<feature type="compositionally biased region" description="Low complexity" evidence="1">
    <location>
        <begin position="125"/>
        <end position="136"/>
    </location>
</feature>
<organism evidence="3 4">
    <name type="scientific">Prauserella endophytica</name>
    <dbReference type="NCBI Taxonomy" id="1592324"/>
    <lineage>
        <taxon>Bacteria</taxon>
        <taxon>Bacillati</taxon>
        <taxon>Actinomycetota</taxon>
        <taxon>Actinomycetes</taxon>
        <taxon>Pseudonocardiales</taxon>
        <taxon>Pseudonocardiaceae</taxon>
        <taxon>Prauserella</taxon>
        <taxon>Prauserella coralliicola group</taxon>
    </lineage>
</organism>
<feature type="transmembrane region" description="Helical" evidence="2">
    <location>
        <begin position="38"/>
        <end position="56"/>
    </location>
</feature>
<name>A0ABY2S2M8_9PSEU</name>
<gene>
    <name evidence="3" type="ORF">FCN18_19695</name>
</gene>